<proteinExistence type="predicted"/>
<reference evidence="2" key="1">
    <citation type="submission" date="2018-01" db="EMBL/GenBank/DDBJ databases">
        <authorList>
            <person name="Gaut B.S."/>
            <person name="Morton B.R."/>
            <person name="Clegg M.T."/>
            <person name="Duvall M.R."/>
        </authorList>
    </citation>
    <scope>NUCLEOTIDE SEQUENCE [LARGE SCALE GENOMIC DNA]</scope>
</reference>
<comment type="caution">
    <text evidence="1">The sequence shown here is derived from an EMBL/GenBank/DDBJ whole genome shotgun (WGS) entry which is preliminary data.</text>
</comment>
<protein>
    <submittedName>
        <fullName evidence="1">Uncharacterized protein</fullName>
    </submittedName>
</protein>
<organism evidence="1 2">
    <name type="scientific">Cupriavidus oxalaticus</name>
    <dbReference type="NCBI Taxonomy" id="96344"/>
    <lineage>
        <taxon>Bacteria</taxon>
        <taxon>Pseudomonadati</taxon>
        <taxon>Pseudomonadota</taxon>
        <taxon>Betaproteobacteria</taxon>
        <taxon>Burkholderiales</taxon>
        <taxon>Burkholderiaceae</taxon>
        <taxon>Cupriavidus</taxon>
    </lineage>
</organism>
<dbReference type="EMBL" id="OGUS01000011">
    <property type="protein sequence ID" value="SPC05536.1"/>
    <property type="molecule type" value="Genomic_DNA"/>
</dbReference>
<accession>A0A375FLJ1</accession>
<dbReference type="Proteomes" id="UP000256862">
    <property type="component" value="Unassembled WGS sequence"/>
</dbReference>
<sequence>MMLAVRPSYGDDPGCLAGQRGQVPDRIQGSCRCRGLLLRCARFCKQILRQDVRQALATATKEQTEVYEPIFRDRPVPGDATHADIGQAHIVSSCFLQGSCRTIVTLGEAPNP</sequence>
<evidence type="ECO:0000313" key="2">
    <source>
        <dbReference type="Proteomes" id="UP000256862"/>
    </source>
</evidence>
<name>A0A375FLJ1_9BURK</name>
<gene>
    <name evidence="1" type="ORF">CO2235_U1080003</name>
</gene>
<dbReference type="AlphaFoldDB" id="A0A375FLJ1"/>
<evidence type="ECO:0000313" key="1">
    <source>
        <dbReference type="EMBL" id="SPC05536.1"/>
    </source>
</evidence>